<dbReference type="InterPro" id="IPR036927">
    <property type="entry name" value="Cyt_c_oxase-like_su1_sf"/>
</dbReference>
<feature type="transmembrane region" description="Helical" evidence="7">
    <location>
        <begin position="409"/>
        <end position="435"/>
    </location>
</feature>
<sequence>MTPHSNIPPSQPQANKLSPTPVLARVFSTDHRIIGIQYLILALVSVIIGTLLSLLMRIHLVWPDWPLALHGPILPEDYLALVTIHGTIMLFFVLTTAPQAGFGNLILPAQIGARTMAFPGLNAASFWLTAIALITLLASTFAPGGAAISGWTAYPPLSAVPSSGPGQALGMDLWLASIALFAIASTASSINTLTTILRNRCPGMTWERLPLTVWGWFTAALLSIIAFSVLLAAILLLFCDRHAGTSFFLPNGDLVNGVLHQSGNGSPLLWLHLFWFFGHPEVYIAILPGMGLTSMLLANFSHRRVFAYRTMIVTTLLIGLLGILLWGHHMFVAGLNPFASSAFSISTMAIALPAAAKVLSWLATTWRSRPSYKTPMLFALGFVSLFITGGLTGPILAQPILDEYLHNTFFVVAHFHLIMAMAGIFGLYAATYYWFPLITATSSHPGRLLSEPLGHLHFWCTLIGAYAVFLPMHLTGLAGEPRHYAQLTGIPSPGSSLSPAGALLSHTLPLNRFITYAAIFLAAAQLLFFINLTRTLYKGAFASSNPWRATTLEWHPTMNPFTPSPASDTAEISVHRTPCHYQFTSTEISFLPQWAPVSFAQDKIEKATDSKPE</sequence>
<keyword evidence="6" id="KW-0813">Transport</keyword>
<keyword evidence="6" id="KW-0349">Heme</keyword>
<reference evidence="9" key="1">
    <citation type="submission" date="2023-08" db="EMBL/GenBank/DDBJ databases">
        <authorList>
            <person name="Messyasz A."/>
            <person name="Mannisto M.K."/>
            <person name="Kerkhof L.J."/>
            <person name="Haggblom M."/>
        </authorList>
    </citation>
    <scope>NUCLEOTIDE SEQUENCE</scope>
    <source>
        <strain evidence="9">X5P6</strain>
    </source>
</reference>
<dbReference type="GO" id="GO:0015990">
    <property type="term" value="P:electron transport coupled proton transport"/>
    <property type="evidence" value="ECO:0007669"/>
    <property type="project" value="TreeGrafter"/>
</dbReference>
<dbReference type="Gene3D" id="1.20.210.10">
    <property type="entry name" value="Cytochrome c oxidase-like, subunit I domain"/>
    <property type="match status" value="1"/>
</dbReference>
<protein>
    <submittedName>
        <fullName evidence="9">Cbb3-type cytochrome c oxidase subunit I</fullName>
    </submittedName>
</protein>
<dbReference type="PANTHER" id="PTHR10422:SF18">
    <property type="entry name" value="CYTOCHROME C OXIDASE SUBUNIT 1"/>
    <property type="match status" value="1"/>
</dbReference>
<feature type="transmembrane region" description="Helical" evidence="7">
    <location>
        <begin position="38"/>
        <end position="58"/>
    </location>
</feature>
<dbReference type="PROSITE" id="PS50855">
    <property type="entry name" value="COX1"/>
    <property type="match status" value="1"/>
</dbReference>
<keyword evidence="5 7" id="KW-0472">Membrane</keyword>
<dbReference type="Pfam" id="PF00115">
    <property type="entry name" value="COX1"/>
    <property type="match status" value="1"/>
</dbReference>
<feature type="transmembrane region" description="Helical" evidence="7">
    <location>
        <begin position="282"/>
        <end position="300"/>
    </location>
</feature>
<feature type="transmembrane region" description="Helical" evidence="7">
    <location>
        <begin position="376"/>
        <end position="397"/>
    </location>
</feature>
<keyword evidence="3 6" id="KW-0812">Transmembrane</keyword>
<dbReference type="AlphaFoldDB" id="A0AAU7ZKP9"/>
<evidence type="ECO:0000256" key="5">
    <source>
        <dbReference type="ARBA" id="ARBA00023136"/>
    </source>
</evidence>
<organism evidence="9">
    <name type="scientific">Tunturiibacter psychrotolerans</name>
    <dbReference type="NCBI Taxonomy" id="3069686"/>
    <lineage>
        <taxon>Bacteria</taxon>
        <taxon>Pseudomonadati</taxon>
        <taxon>Acidobacteriota</taxon>
        <taxon>Terriglobia</taxon>
        <taxon>Terriglobales</taxon>
        <taxon>Acidobacteriaceae</taxon>
        <taxon>Tunturiibacter</taxon>
    </lineage>
</organism>
<dbReference type="InterPro" id="IPR023616">
    <property type="entry name" value="Cyt_c_oxase-like_su1_dom"/>
</dbReference>
<evidence type="ECO:0000256" key="1">
    <source>
        <dbReference type="ARBA" id="ARBA00004141"/>
    </source>
</evidence>
<feature type="transmembrane region" description="Helical" evidence="7">
    <location>
        <begin position="312"/>
        <end position="331"/>
    </location>
</feature>
<keyword evidence="6" id="KW-0249">Electron transport</keyword>
<dbReference type="EMBL" id="CP132942">
    <property type="protein sequence ID" value="XCB31794.1"/>
    <property type="molecule type" value="Genomic_DNA"/>
</dbReference>
<dbReference type="PRINTS" id="PR01165">
    <property type="entry name" value="CYCOXIDASEI"/>
</dbReference>
<evidence type="ECO:0000256" key="2">
    <source>
        <dbReference type="ARBA" id="ARBA00022660"/>
    </source>
</evidence>
<evidence type="ECO:0000256" key="6">
    <source>
        <dbReference type="RuleBase" id="RU000370"/>
    </source>
</evidence>
<comment type="subcellular location">
    <subcellularLocation>
        <location evidence="1">Membrane</location>
        <topology evidence="1">Multi-pass membrane protein</topology>
    </subcellularLocation>
</comment>
<dbReference type="RefSeq" id="WP_353062636.1">
    <property type="nucleotide sequence ID" value="NZ_CP132942.1"/>
</dbReference>
<dbReference type="PANTHER" id="PTHR10422">
    <property type="entry name" value="CYTOCHROME C OXIDASE SUBUNIT 1"/>
    <property type="match status" value="1"/>
</dbReference>
<evidence type="ECO:0000256" key="4">
    <source>
        <dbReference type="ARBA" id="ARBA00022989"/>
    </source>
</evidence>
<dbReference type="InterPro" id="IPR000883">
    <property type="entry name" value="Cyt_C_Oxase_1"/>
</dbReference>
<dbReference type="KEGG" id="tpsc:RBB77_15220"/>
<feature type="transmembrane region" description="Helical" evidence="7">
    <location>
        <begin position="78"/>
        <end position="105"/>
    </location>
</feature>
<reference evidence="9" key="2">
    <citation type="journal article" date="2024" name="Environ. Microbiol.">
        <title>Genome analysis and description of Tunturibacter gen. nov. expands the diversity of Terriglobia in tundra soils.</title>
        <authorList>
            <person name="Messyasz A."/>
            <person name="Mannisto M.K."/>
            <person name="Kerkhof L.J."/>
            <person name="Haggblom M.M."/>
        </authorList>
    </citation>
    <scope>NUCLEOTIDE SEQUENCE</scope>
    <source>
        <strain evidence="9">X5P6</strain>
    </source>
</reference>
<keyword evidence="6" id="KW-0408">Iron</keyword>
<feature type="domain" description="Cytochrome oxidase subunit I profile" evidence="8">
    <location>
        <begin position="22"/>
        <end position="576"/>
    </location>
</feature>
<feature type="transmembrane region" description="Helical" evidence="7">
    <location>
        <begin position="213"/>
        <end position="238"/>
    </location>
</feature>
<dbReference type="InterPro" id="IPR023615">
    <property type="entry name" value="Cyt_c_Oxase_su1_BS"/>
</dbReference>
<evidence type="ECO:0000256" key="3">
    <source>
        <dbReference type="ARBA" id="ARBA00022692"/>
    </source>
</evidence>
<proteinExistence type="inferred from homology"/>
<dbReference type="SUPFAM" id="SSF81442">
    <property type="entry name" value="Cytochrome c oxidase subunit I-like"/>
    <property type="match status" value="1"/>
</dbReference>
<evidence type="ECO:0000313" key="9">
    <source>
        <dbReference type="EMBL" id="XCB31794.1"/>
    </source>
</evidence>
<feature type="transmembrane region" description="Helical" evidence="7">
    <location>
        <begin position="126"/>
        <end position="153"/>
    </location>
</feature>
<dbReference type="PROSITE" id="PS00077">
    <property type="entry name" value="COX1_CUB"/>
    <property type="match status" value="1"/>
</dbReference>
<name>A0AAU7ZKP9_9BACT</name>
<evidence type="ECO:0000259" key="8">
    <source>
        <dbReference type="PROSITE" id="PS50855"/>
    </source>
</evidence>
<keyword evidence="2 6" id="KW-0679">Respiratory chain</keyword>
<comment type="similarity">
    <text evidence="6">Belongs to the heme-copper respiratory oxidase family.</text>
</comment>
<gene>
    <name evidence="9" type="ORF">RBB77_15220</name>
</gene>
<keyword evidence="6" id="KW-0479">Metal-binding</keyword>
<dbReference type="GO" id="GO:0004129">
    <property type="term" value="F:cytochrome-c oxidase activity"/>
    <property type="evidence" value="ECO:0007669"/>
    <property type="project" value="InterPro"/>
</dbReference>
<dbReference type="GO" id="GO:0016020">
    <property type="term" value="C:membrane"/>
    <property type="evidence" value="ECO:0007669"/>
    <property type="project" value="UniProtKB-SubCell"/>
</dbReference>
<evidence type="ECO:0000256" key="7">
    <source>
        <dbReference type="SAM" id="Phobius"/>
    </source>
</evidence>
<dbReference type="GO" id="GO:0009060">
    <property type="term" value="P:aerobic respiration"/>
    <property type="evidence" value="ECO:0007669"/>
    <property type="project" value="InterPro"/>
</dbReference>
<feature type="transmembrane region" description="Helical" evidence="7">
    <location>
        <begin position="343"/>
        <end position="364"/>
    </location>
</feature>
<keyword evidence="4 7" id="KW-1133">Transmembrane helix</keyword>
<accession>A0AAU7ZKP9</accession>
<feature type="transmembrane region" description="Helical" evidence="7">
    <location>
        <begin position="456"/>
        <end position="474"/>
    </location>
</feature>
<dbReference type="GO" id="GO:0022904">
    <property type="term" value="P:respiratory electron transport chain"/>
    <property type="evidence" value="ECO:0007669"/>
    <property type="project" value="TreeGrafter"/>
</dbReference>
<dbReference type="GO" id="GO:0020037">
    <property type="term" value="F:heme binding"/>
    <property type="evidence" value="ECO:0007669"/>
    <property type="project" value="InterPro"/>
</dbReference>
<feature type="transmembrane region" description="Helical" evidence="7">
    <location>
        <begin position="173"/>
        <end position="193"/>
    </location>
</feature>
<feature type="transmembrane region" description="Helical" evidence="7">
    <location>
        <begin position="513"/>
        <end position="532"/>
    </location>
</feature>